<comment type="caution">
    <text evidence="1">The sequence shown here is derived from an EMBL/GenBank/DDBJ whole genome shotgun (WGS) entry which is preliminary data.</text>
</comment>
<sequence length="356" mass="39970">MSNSRHALQKQKVKKRRRRITVFILVPIFLLMISAVTYGVFLYNKAQTTVADSYKPVERETPKRVASADTELENTSILIIGVDDSESRGFENSSRSDALMVATFNKKAKSVKLLSIPRDSYVYIPKLDRKDKITHAHANGGVATTIATVEELLEIPIDFYVKVNFNAFIDVVDALGGIEAEVPYTFSEQNSKDKAGAITLRKGLQELDGEEALALARTRKKDNDIERGKRQQEILQAMIKKAISVGSISKYGDVIEAVGDNMQTDLSFNQMKSFFNYASEGTSLDIESLTLEGKDLWLENKKGQNVYYYDLDDEHLSEVQSTLKTHLQVENNLATEDDEEATDEEGLKYQAKSDED</sequence>
<organism evidence="1 2">
    <name type="scientific">Robertmurraya yapensis</name>
    <name type="common">ex Hitch et al 2024</name>
    <dbReference type="NCBI Taxonomy" id="3133160"/>
    <lineage>
        <taxon>Bacteria</taxon>
        <taxon>Bacillati</taxon>
        <taxon>Bacillota</taxon>
        <taxon>Bacilli</taxon>
        <taxon>Bacillales</taxon>
        <taxon>Bacillaceae</taxon>
        <taxon>Robertmurraya</taxon>
    </lineage>
</organism>
<evidence type="ECO:0000313" key="1">
    <source>
        <dbReference type="EMBL" id="MEQ2527529.1"/>
    </source>
</evidence>
<proteinExistence type="predicted"/>
<reference evidence="1" key="1">
    <citation type="submission" date="2024-03" db="EMBL/GenBank/DDBJ databases">
        <title>Human intestinal bacterial collection.</title>
        <authorList>
            <person name="Pauvert C."/>
            <person name="Hitch T.C.A."/>
            <person name="Clavel T."/>
        </authorList>
    </citation>
    <scope>NUCLEOTIDE SEQUENCE</scope>
    <source>
        <strain evidence="1">CLA-AA-H227</strain>
    </source>
</reference>
<name>A0ACC6SEP2_9BACI</name>
<gene>
    <name evidence="1" type="ORF">WMO40_12505</name>
</gene>
<protein>
    <submittedName>
        <fullName evidence="1">LCP family protein</fullName>
    </submittedName>
</protein>
<evidence type="ECO:0000313" key="2">
    <source>
        <dbReference type="Proteomes" id="UP001439875"/>
    </source>
</evidence>
<keyword evidence="2" id="KW-1185">Reference proteome</keyword>
<dbReference type="Proteomes" id="UP001439875">
    <property type="component" value="Unassembled WGS sequence"/>
</dbReference>
<dbReference type="EMBL" id="JBBMEW010000009">
    <property type="protein sequence ID" value="MEQ2527529.1"/>
    <property type="molecule type" value="Genomic_DNA"/>
</dbReference>
<accession>A0ACC6SEP2</accession>